<evidence type="ECO:0000259" key="8">
    <source>
        <dbReference type="Pfam" id="PF00394"/>
    </source>
</evidence>
<evidence type="ECO:0000256" key="3">
    <source>
        <dbReference type="ARBA" id="ARBA00022729"/>
    </source>
</evidence>
<dbReference type="OrthoDB" id="2121828at2759"/>
<evidence type="ECO:0000256" key="1">
    <source>
        <dbReference type="ARBA" id="ARBA00010609"/>
    </source>
</evidence>
<dbReference type="InterPro" id="IPR033138">
    <property type="entry name" value="Cu_oxidase_CS"/>
</dbReference>
<evidence type="ECO:0000256" key="5">
    <source>
        <dbReference type="ARBA" id="ARBA00023002"/>
    </source>
</evidence>
<accession>S3CJC5</accession>
<feature type="domain" description="Plastocyanin-like" evidence="9">
    <location>
        <begin position="540"/>
        <end position="657"/>
    </location>
</feature>
<dbReference type="PANTHER" id="PTHR11709">
    <property type="entry name" value="MULTI-COPPER OXIDASE"/>
    <property type="match status" value="1"/>
</dbReference>
<dbReference type="CDD" id="cd13876">
    <property type="entry name" value="CuRO_2_Abr2_like"/>
    <property type="match status" value="1"/>
</dbReference>
<dbReference type="Pfam" id="PF00394">
    <property type="entry name" value="Cu-oxidase"/>
    <property type="match status" value="1"/>
</dbReference>
<evidence type="ECO:0000259" key="10">
    <source>
        <dbReference type="Pfam" id="PF07732"/>
    </source>
</evidence>
<evidence type="ECO:0000256" key="4">
    <source>
        <dbReference type="ARBA" id="ARBA00022737"/>
    </source>
</evidence>
<dbReference type="Pfam" id="PF07732">
    <property type="entry name" value="Cu-oxidase_3"/>
    <property type="match status" value="1"/>
</dbReference>
<feature type="domain" description="Plastocyanin-like" evidence="10">
    <location>
        <begin position="86"/>
        <end position="200"/>
    </location>
</feature>
<gene>
    <name evidence="11" type="ORF">F503_02661</name>
</gene>
<keyword evidence="5" id="KW-0560">Oxidoreductase</keyword>
<dbReference type="InterPro" id="IPR002355">
    <property type="entry name" value="Cu_oxidase_Cu_BS"/>
</dbReference>
<dbReference type="GO" id="GO:0005507">
    <property type="term" value="F:copper ion binding"/>
    <property type="evidence" value="ECO:0007669"/>
    <property type="project" value="InterPro"/>
</dbReference>
<keyword evidence="7" id="KW-0325">Glycoprotein</keyword>
<dbReference type="PANTHER" id="PTHR11709:SF488">
    <property type="entry name" value="LACCASE-RELATED"/>
    <property type="match status" value="1"/>
</dbReference>
<dbReference type="InterPro" id="IPR011706">
    <property type="entry name" value="Cu-oxidase_C"/>
</dbReference>
<dbReference type="STRING" id="1262450.S3CJC5"/>
<dbReference type="AlphaFoldDB" id="S3CJC5"/>
<feature type="domain" description="Plastocyanin-like" evidence="8">
    <location>
        <begin position="372"/>
        <end position="429"/>
    </location>
</feature>
<evidence type="ECO:0000313" key="11">
    <source>
        <dbReference type="EMBL" id="EPE06533.1"/>
    </source>
</evidence>
<dbReference type="OMA" id="AYWYHAH"/>
<dbReference type="Pfam" id="PF07731">
    <property type="entry name" value="Cu-oxidase_2"/>
    <property type="match status" value="1"/>
</dbReference>
<dbReference type="InterPro" id="IPR045087">
    <property type="entry name" value="Cu-oxidase_fam"/>
</dbReference>
<keyword evidence="12" id="KW-1185">Reference proteome</keyword>
<dbReference type="VEuPathDB" id="FungiDB:F503_02661"/>
<evidence type="ECO:0000256" key="2">
    <source>
        <dbReference type="ARBA" id="ARBA00022723"/>
    </source>
</evidence>
<dbReference type="PROSITE" id="PS00079">
    <property type="entry name" value="MULTICOPPER_OXIDASE1"/>
    <property type="match status" value="1"/>
</dbReference>
<evidence type="ECO:0000256" key="7">
    <source>
        <dbReference type="ARBA" id="ARBA00023180"/>
    </source>
</evidence>
<dbReference type="EMBL" id="KE148153">
    <property type="protein sequence ID" value="EPE06533.1"/>
    <property type="molecule type" value="Genomic_DNA"/>
</dbReference>
<keyword evidence="3" id="KW-0732">Signal</keyword>
<evidence type="ECO:0000259" key="9">
    <source>
        <dbReference type="Pfam" id="PF07731"/>
    </source>
</evidence>
<sequence>MIGDYSSPAKSQARFGLTRRTAAAEPSFSPMLTASVLVWAVPWLAVSVAGNLAPSSAVNVNSTASALPQLLTPDTGCRVRLFDLTITWEKHAPDGYEPAREMALINGQYPGPTIEVDEGDVVEVVVTNLMPQNTTVHFHGIEMQGSNWSDGVPGLTQRQIRTGSSFVYQWKATQYGSYWYHAHERGQLDDGLFGPIIIRPALERERPFSLISKDASEVAAMVAAEAVSRPLVLSDFRHVTSTDGWAIEIAAGIETPCYDAVLINGRGRVDCWSESKREALLTPPQAQILALGNETSLTAKGCLSANIIGNVLAAGIPNNLSAVPPGIFDVCTPTSHSLATIEVNRDGPDSVWSGRETTWAAFDIIGAFGLLTAVFSIDSHPLWIYAIDGSYVEPMLVDAIEVTNGDRFSVMIPVTKQGNYTIRVASDTTAQSIAGYANLVVSGGRSPPSCSSSSSPATPSLAYINDVGVNTTSGVVFFNQANMKSFPPDVGVGNATVDRTFNLGIRIAGASYNWALNNSVYPMQLDNETPLLFQPYPDRDNNVTITTLTGQWIDLVMQALSFPMPPHPIHKHGNKMWLMGSGDGIFNYSSVAEAIQHIPDNFNLVDPPKRDTLATPAATANTAWMVVRYQVTNPGAWFLHCHIDSHLLGGMAMVIQDGIDQWPEVPEYYREYV</sequence>
<keyword evidence="6" id="KW-0186">Copper</keyword>
<dbReference type="CDD" id="cd13850">
    <property type="entry name" value="CuRO_1_Abr2_like"/>
    <property type="match status" value="1"/>
</dbReference>
<keyword evidence="4" id="KW-0677">Repeat</keyword>
<organism evidence="11 12">
    <name type="scientific">Ophiostoma piceae (strain UAMH 11346)</name>
    <name type="common">Sap stain fungus</name>
    <dbReference type="NCBI Taxonomy" id="1262450"/>
    <lineage>
        <taxon>Eukaryota</taxon>
        <taxon>Fungi</taxon>
        <taxon>Dikarya</taxon>
        <taxon>Ascomycota</taxon>
        <taxon>Pezizomycotina</taxon>
        <taxon>Sordariomycetes</taxon>
        <taxon>Sordariomycetidae</taxon>
        <taxon>Ophiostomatales</taxon>
        <taxon>Ophiostomataceae</taxon>
        <taxon>Ophiostoma</taxon>
    </lineage>
</organism>
<evidence type="ECO:0000256" key="6">
    <source>
        <dbReference type="ARBA" id="ARBA00023008"/>
    </source>
</evidence>
<dbReference type="eggNOG" id="KOG1263">
    <property type="taxonomic scope" value="Eukaryota"/>
</dbReference>
<protein>
    <submittedName>
        <fullName evidence="11">Multicopper oxidase</fullName>
    </submittedName>
</protein>
<dbReference type="Gene3D" id="2.60.40.420">
    <property type="entry name" value="Cupredoxins - blue copper proteins"/>
    <property type="match status" value="3"/>
</dbReference>
<dbReference type="InterPro" id="IPR011707">
    <property type="entry name" value="Cu-oxidase-like_N"/>
</dbReference>
<reference evidence="11 12" key="1">
    <citation type="journal article" date="2013" name="BMC Genomics">
        <title>The genome and transcriptome of the pine saprophyte Ophiostoma piceae, and a comparison with the bark beetle-associated pine pathogen Grosmannia clavigera.</title>
        <authorList>
            <person name="Haridas S."/>
            <person name="Wang Y."/>
            <person name="Lim L."/>
            <person name="Massoumi Alamouti S."/>
            <person name="Jackman S."/>
            <person name="Docking R."/>
            <person name="Robertson G."/>
            <person name="Birol I."/>
            <person name="Bohlmann J."/>
            <person name="Breuil C."/>
        </authorList>
    </citation>
    <scope>NUCLEOTIDE SEQUENCE [LARGE SCALE GENOMIC DNA]</scope>
    <source>
        <strain evidence="11 12">UAMH 11346</strain>
    </source>
</reference>
<dbReference type="HOGENOM" id="CLU_006504_5_0_1"/>
<comment type="similarity">
    <text evidence="1">Belongs to the multicopper oxidase family.</text>
</comment>
<keyword evidence="2" id="KW-0479">Metal-binding</keyword>
<dbReference type="PROSITE" id="PS00080">
    <property type="entry name" value="MULTICOPPER_OXIDASE2"/>
    <property type="match status" value="1"/>
</dbReference>
<dbReference type="InterPro" id="IPR001117">
    <property type="entry name" value="Cu-oxidase_2nd"/>
</dbReference>
<dbReference type="FunFam" id="2.60.40.420:FF:000036">
    <property type="entry name" value="L-ascorbate oxidase"/>
    <property type="match status" value="1"/>
</dbReference>
<dbReference type="GO" id="GO:0016491">
    <property type="term" value="F:oxidoreductase activity"/>
    <property type="evidence" value="ECO:0007669"/>
    <property type="project" value="UniProtKB-KW"/>
</dbReference>
<evidence type="ECO:0000313" key="12">
    <source>
        <dbReference type="Proteomes" id="UP000016923"/>
    </source>
</evidence>
<dbReference type="InterPro" id="IPR008972">
    <property type="entry name" value="Cupredoxin"/>
</dbReference>
<proteinExistence type="inferred from homology"/>
<name>S3CJC5_OPHP1</name>
<dbReference type="Proteomes" id="UP000016923">
    <property type="component" value="Unassembled WGS sequence"/>
</dbReference>
<dbReference type="SUPFAM" id="SSF49503">
    <property type="entry name" value="Cupredoxins"/>
    <property type="match status" value="3"/>
</dbReference>
<dbReference type="CDD" id="cd13898">
    <property type="entry name" value="CuRO_3_Abr2_like"/>
    <property type="match status" value="1"/>
</dbReference>